<reference evidence="9 11" key="1">
    <citation type="journal article" date="2011" name="Nature">
        <title>The Medicago genome provides insight into the evolution of rhizobial symbioses.</title>
        <authorList>
            <person name="Young N.D."/>
            <person name="Debelle F."/>
            <person name="Oldroyd G.E."/>
            <person name="Geurts R."/>
            <person name="Cannon S.B."/>
            <person name="Udvardi M.K."/>
            <person name="Benedito V.A."/>
            <person name="Mayer K.F."/>
            <person name="Gouzy J."/>
            <person name="Schoof H."/>
            <person name="Van de Peer Y."/>
            <person name="Proost S."/>
            <person name="Cook D.R."/>
            <person name="Meyers B.C."/>
            <person name="Spannagl M."/>
            <person name="Cheung F."/>
            <person name="De Mita S."/>
            <person name="Krishnakumar V."/>
            <person name="Gundlach H."/>
            <person name="Zhou S."/>
            <person name="Mudge J."/>
            <person name="Bharti A.K."/>
            <person name="Murray J.D."/>
            <person name="Naoumkina M.A."/>
            <person name="Rosen B."/>
            <person name="Silverstein K.A."/>
            <person name="Tang H."/>
            <person name="Rombauts S."/>
            <person name="Zhao P.X."/>
            <person name="Zhou P."/>
            <person name="Barbe V."/>
            <person name="Bardou P."/>
            <person name="Bechner M."/>
            <person name="Bellec A."/>
            <person name="Berger A."/>
            <person name="Berges H."/>
            <person name="Bidwell S."/>
            <person name="Bisseling T."/>
            <person name="Choisne N."/>
            <person name="Couloux A."/>
            <person name="Denny R."/>
            <person name="Deshpande S."/>
            <person name="Dai X."/>
            <person name="Doyle J.J."/>
            <person name="Dudez A.M."/>
            <person name="Farmer A.D."/>
            <person name="Fouteau S."/>
            <person name="Franken C."/>
            <person name="Gibelin C."/>
            <person name="Gish J."/>
            <person name="Goldstein S."/>
            <person name="Gonzalez A.J."/>
            <person name="Green P.J."/>
            <person name="Hallab A."/>
            <person name="Hartog M."/>
            <person name="Hua A."/>
            <person name="Humphray S.J."/>
            <person name="Jeong D.H."/>
            <person name="Jing Y."/>
            <person name="Jocker A."/>
            <person name="Kenton S.M."/>
            <person name="Kim D.J."/>
            <person name="Klee K."/>
            <person name="Lai H."/>
            <person name="Lang C."/>
            <person name="Lin S."/>
            <person name="Macmil S.L."/>
            <person name="Magdelenat G."/>
            <person name="Matthews L."/>
            <person name="McCorrison J."/>
            <person name="Monaghan E.L."/>
            <person name="Mun J.H."/>
            <person name="Najar F.Z."/>
            <person name="Nicholson C."/>
            <person name="Noirot C."/>
            <person name="O'Bleness M."/>
            <person name="Paule C.R."/>
            <person name="Poulain J."/>
            <person name="Prion F."/>
            <person name="Qin B."/>
            <person name="Qu C."/>
            <person name="Retzel E.F."/>
            <person name="Riddle C."/>
            <person name="Sallet E."/>
            <person name="Samain S."/>
            <person name="Samson N."/>
            <person name="Sanders I."/>
            <person name="Saurat O."/>
            <person name="Scarpelli C."/>
            <person name="Schiex T."/>
            <person name="Segurens B."/>
            <person name="Severin A.J."/>
            <person name="Sherrier D.J."/>
            <person name="Shi R."/>
            <person name="Sims S."/>
            <person name="Singer S.R."/>
            <person name="Sinharoy S."/>
            <person name="Sterck L."/>
            <person name="Viollet A."/>
            <person name="Wang B.B."/>
            <person name="Wang K."/>
            <person name="Wang M."/>
            <person name="Wang X."/>
            <person name="Warfsmann J."/>
            <person name="Weissenbach J."/>
            <person name="White D.D."/>
            <person name="White J.D."/>
            <person name="Wiley G.B."/>
            <person name="Wincker P."/>
            <person name="Xing Y."/>
            <person name="Yang L."/>
            <person name="Yao Z."/>
            <person name="Ying F."/>
            <person name="Zhai J."/>
            <person name="Zhou L."/>
            <person name="Zuber A."/>
            <person name="Denarie J."/>
            <person name="Dixon R.A."/>
            <person name="May G.D."/>
            <person name="Schwartz D.C."/>
            <person name="Rogers J."/>
            <person name="Quetier F."/>
            <person name="Town C.D."/>
            <person name="Roe B.A."/>
        </authorList>
    </citation>
    <scope>NUCLEOTIDE SEQUENCE [LARGE SCALE GENOMIC DNA]</scope>
    <source>
        <strain evidence="9">A17</strain>
        <strain evidence="10 11">cv. Jemalong A17</strain>
    </source>
</reference>
<keyword evidence="2" id="KW-0433">Leucine-rich repeat</keyword>
<protein>
    <recommendedName>
        <fullName evidence="1">ADP-ribosyl cyclase/cyclic ADP-ribose hydrolase</fullName>
        <ecNumber evidence="1">3.2.2.6</ecNumber>
    </recommendedName>
</protein>
<dbReference type="Gene3D" id="3.40.50.300">
    <property type="entry name" value="P-loop containing nucleotide triphosphate hydrolases"/>
    <property type="match status" value="1"/>
</dbReference>
<dbReference type="Pfam" id="PF23282">
    <property type="entry name" value="WHD_ROQ1"/>
    <property type="match status" value="1"/>
</dbReference>
<evidence type="ECO:0000256" key="4">
    <source>
        <dbReference type="ARBA" id="ARBA00022801"/>
    </source>
</evidence>
<feature type="region of interest" description="Disordered" evidence="7">
    <location>
        <begin position="1057"/>
        <end position="1089"/>
    </location>
</feature>
<dbReference type="Pfam" id="PF00931">
    <property type="entry name" value="NB-ARC"/>
    <property type="match status" value="1"/>
</dbReference>
<keyword evidence="5" id="KW-0520">NAD</keyword>
<dbReference type="PANTHER" id="PTHR11017">
    <property type="entry name" value="LEUCINE-RICH REPEAT-CONTAINING PROTEIN"/>
    <property type="match status" value="1"/>
</dbReference>
<feature type="compositionally biased region" description="Basic and acidic residues" evidence="7">
    <location>
        <begin position="1217"/>
        <end position="1227"/>
    </location>
</feature>
<accession>A0A072UC05</accession>
<dbReference type="InterPro" id="IPR032675">
    <property type="entry name" value="LRR_dom_sf"/>
</dbReference>
<dbReference type="Proteomes" id="UP000002051">
    <property type="component" value="Chromosome 6"/>
</dbReference>
<evidence type="ECO:0000256" key="1">
    <source>
        <dbReference type="ARBA" id="ARBA00011982"/>
    </source>
</evidence>
<evidence type="ECO:0000313" key="10">
    <source>
        <dbReference type="EnsemblPlants" id="KEH27162"/>
    </source>
</evidence>
<dbReference type="PRINTS" id="PR00364">
    <property type="entry name" value="DISEASERSIST"/>
</dbReference>
<name>A0A072UC05_MEDTR</name>
<feature type="compositionally biased region" description="Low complexity" evidence="7">
    <location>
        <begin position="1059"/>
        <end position="1072"/>
    </location>
</feature>
<feature type="region of interest" description="Disordered" evidence="7">
    <location>
        <begin position="1190"/>
        <end position="1247"/>
    </location>
</feature>
<evidence type="ECO:0000256" key="3">
    <source>
        <dbReference type="ARBA" id="ARBA00022737"/>
    </source>
</evidence>
<dbReference type="SMART" id="SM00255">
    <property type="entry name" value="TIR"/>
    <property type="match status" value="1"/>
</dbReference>
<dbReference type="InterPro" id="IPR044974">
    <property type="entry name" value="Disease_R_plants"/>
</dbReference>
<comment type="catalytic activity">
    <reaction evidence="6">
        <text>NAD(+) + H2O = ADP-D-ribose + nicotinamide + H(+)</text>
        <dbReference type="Rhea" id="RHEA:16301"/>
        <dbReference type="ChEBI" id="CHEBI:15377"/>
        <dbReference type="ChEBI" id="CHEBI:15378"/>
        <dbReference type="ChEBI" id="CHEBI:17154"/>
        <dbReference type="ChEBI" id="CHEBI:57540"/>
        <dbReference type="ChEBI" id="CHEBI:57967"/>
        <dbReference type="EC" id="3.2.2.6"/>
    </reaction>
    <physiologicalReaction direction="left-to-right" evidence="6">
        <dbReference type="Rhea" id="RHEA:16302"/>
    </physiologicalReaction>
</comment>
<evidence type="ECO:0000256" key="5">
    <source>
        <dbReference type="ARBA" id="ARBA00023027"/>
    </source>
</evidence>
<dbReference type="Gene3D" id="3.40.50.10140">
    <property type="entry name" value="Toll/interleukin-1 receptor homology (TIR) domain"/>
    <property type="match status" value="1"/>
</dbReference>
<dbReference type="InterPro" id="IPR001611">
    <property type="entry name" value="Leu-rich_rpt"/>
</dbReference>
<dbReference type="SUPFAM" id="SSF46934">
    <property type="entry name" value="UBA-like"/>
    <property type="match status" value="1"/>
</dbReference>
<dbReference type="Pfam" id="PF20160">
    <property type="entry name" value="C-JID"/>
    <property type="match status" value="1"/>
</dbReference>
<dbReference type="Gene3D" id="3.80.10.10">
    <property type="entry name" value="Ribonuclease Inhibitor"/>
    <property type="match status" value="2"/>
</dbReference>
<dbReference type="SUPFAM" id="SSF52200">
    <property type="entry name" value="Toll/Interleukin receptor TIR domain"/>
    <property type="match status" value="1"/>
</dbReference>
<dbReference type="GO" id="GO:0007165">
    <property type="term" value="P:signal transduction"/>
    <property type="evidence" value="ECO:0007669"/>
    <property type="project" value="InterPro"/>
</dbReference>
<evidence type="ECO:0000313" key="11">
    <source>
        <dbReference type="Proteomes" id="UP000002051"/>
    </source>
</evidence>
<feature type="compositionally biased region" description="Polar residues" evidence="7">
    <location>
        <begin position="1203"/>
        <end position="1216"/>
    </location>
</feature>
<dbReference type="Gene3D" id="1.10.8.430">
    <property type="entry name" value="Helical domain of apoptotic protease-activating factors"/>
    <property type="match status" value="1"/>
</dbReference>
<dbReference type="InterPro" id="IPR009060">
    <property type="entry name" value="UBA-like_sf"/>
</dbReference>
<dbReference type="PaxDb" id="3880-AES76802"/>
<keyword evidence="4" id="KW-0378">Hydrolase</keyword>
<dbReference type="eggNOG" id="KOG1071">
    <property type="taxonomic scope" value="Eukaryota"/>
</dbReference>
<dbReference type="InterPro" id="IPR027417">
    <property type="entry name" value="P-loop_NTPase"/>
</dbReference>
<organism evidence="9 11">
    <name type="scientific">Medicago truncatula</name>
    <name type="common">Barrel medic</name>
    <name type="synonym">Medicago tribuloides</name>
    <dbReference type="NCBI Taxonomy" id="3880"/>
    <lineage>
        <taxon>Eukaryota</taxon>
        <taxon>Viridiplantae</taxon>
        <taxon>Streptophyta</taxon>
        <taxon>Embryophyta</taxon>
        <taxon>Tracheophyta</taxon>
        <taxon>Spermatophyta</taxon>
        <taxon>Magnoliopsida</taxon>
        <taxon>eudicotyledons</taxon>
        <taxon>Gunneridae</taxon>
        <taxon>Pentapetalae</taxon>
        <taxon>rosids</taxon>
        <taxon>fabids</taxon>
        <taxon>Fabales</taxon>
        <taxon>Fabaceae</taxon>
        <taxon>Papilionoideae</taxon>
        <taxon>50 kb inversion clade</taxon>
        <taxon>NPAAA clade</taxon>
        <taxon>Hologalegina</taxon>
        <taxon>IRL clade</taxon>
        <taxon>Trifolieae</taxon>
        <taxon>Medicago</taxon>
    </lineage>
</organism>
<keyword evidence="3" id="KW-0677">Repeat</keyword>
<proteinExistence type="predicted"/>
<dbReference type="PANTHER" id="PTHR11017:SF259">
    <property type="entry name" value="ADP-RIBOSYL CYCLASE_CYCLIC ADP-RIBOSE HYDROLASE"/>
    <property type="match status" value="1"/>
</dbReference>
<gene>
    <name evidence="9" type="ordered locus">MTR_6g488300</name>
</gene>
<dbReference type="HOGENOM" id="CLU_001561_0_2_1"/>
<dbReference type="PROSITE" id="PS51450">
    <property type="entry name" value="LRR"/>
    <property type="match status" value="1"/>
</dbReference>
<dbReference type="Gene3D" id="1.10.8.10">
    <property type="entry name" value="DNA helicase RuvA subunit, C-terminal domain"/>
    <property type="match status" value="1"/>
</dbReference>
<sequence length="1334" mass="150644">MASTSNSSSVLGTSSRRNYYDVFVTFRGEDTRNNFTDFLFDALQTKGIIVFSDDTNLPKGESIGPELLRAIEGSQVFVAVFSINYASSTWCLQELEKICECVKGSGKHVLPVFYDVDPSDVRKQSGIYGEAFIKHEQRFQQEHQKVSKWRDALKQVGSISGWDLRDKPQAGEIKKIVQKIMSTLECKSSCVSKDLVAIDSRLEALQNHFLLDMVDGVRAIGIWGMGGIGKTTLAMNLYGQICHRFDASCFIDDVSKIFRLHDGPIDAQKQILHQTLGIEHHQICNHYSATDLIRNRLSREKTLLILDNVDQVEQLERIGVHREWLGAGSRIVIISRDEHILKEYKVDVVYKVPLLNWAEAHKLFCRKAFKAEKIIMSNYKNLANEILRYANGLPLAIKVLGSYLFGRNVTEWKSTLASLRESPDNDVMDVLQLSFDGLKEMEKEIFLDIACFSTFRNEKYVKNILNCCGFHADIGLSVLIAKSLISISNSRIIMHSLLQELGRKIVQNSSCKEPRKWSRLWSAKQFYNVKMENMEKQVKAIVLDDEEVDVEQLSKMSNLRLLIIRYGMYISGSPSCLSNKLRYVEWDEYPSKYLPSSFHPNELVELILVKSNITQLWKNKKYLPNLRTLDLSHSIELEKIIDFGEFPNLEWLNLEGCTNLVELDPSIGLLRNLVYLNLENCYNLVSIPNTIFGLGSLEDLNISCCSKVFNKPIHLEKNKKRHYITESASHSRSTSSVFEWTMLPHHSSFSAPTTHTSLLPSLRSLHCLRNVDISFCYLRQVPGTIECLHWLERLNLGGNDFVTLPSLRKLSKLVYLNLEHCRLLESLPQLPSPTSIGRDHREKEYKLNTGLVIFNCPKLGERERCSSMTFSWTTQFIQAYQQSYPTYLDEFQIVSPGNEIPSWINNQSMGDSIPVDQTPIMHDNNNNIIGFLCCVVFSMTPSRRSNIDPRSIYMEIGGTRKRIWLPVRVAGMFTDDLITMKSSHLWLIYLPRESYHKFAGIKRVAGMFLGNKLSGMEVKSCGYHWVCKQDLQEFNLTMMNHEKSLASKCKILAIEDETQPQPQSEQESFTSQVITTSQRKKSTSDNKSNAKTISVFNRKQSNCCQQGSTDTDTDTVNSDAESLVSKEDSDAVISIIEEAIQTDIATCNVETDSPVGRFLDNCCQQGSTDTDMDTVNSDAESLVYEEDLDAGVGDNDGAVPENNEISASLTGQSGDLSSERILNKDVTEENDQVPSPESPATEEVPEQTPVAAQVEEVAIALKKNNYITSTCEATSGRNRSWNDLDCKNALTESEGNIIKSQELLRKIGLASADKKASRATAEGRIVLDLVGSFV</sequence>
<dbReference type="GO" id="GO:0043531">
    <property type="term" value="F:ADP binding"/>
    <property type="evidence" value="ECO:0007669"/>
    <property type="project" value="InterPro"/>
</dbReference>
<dbReference type="FunFam" id="3.40.50.10140:FF:000007">
    <property type="entry name" value="Disease resistance protein (TIR-NBS-LRR class)"/>
    <property type="match status" value="1"/>
</dbReference>
<feature type="domain" description="TIR" evidence="8">
    <location>
        <begin position="18"/>
        <end position="181"/>
    </location>
</feature>
<evidence type="ECO:0000259" key="8">
    <source>
        <dbReference type="PROSITE" id="PS50104"/>
    </source>
</evidence>
<reference evidence="9 11" key="2">
    <citation type="journal article" date="2014" name="BMC Genomics">
        <title>An improved genome release (version Mt4.0) for the model legume Medicago truncatula.</title>
        <authorList>
            <person name="Tang H."/>
            <person name="Krishnakumar V."/>
            <person name="Bidwell S."/>
            <person name="Rosen B."/>
            <person name="Chan A."/>
            <person name="Zhou S."/>
            <person name="Gentzbittel L."/>
            <person name="Childs K.L."/>
            <person name="Yandell M."/>
            <person name="Gundlach H."/>
            <person name="Mayer K.F."/>
            <person name="Schwartz D.C."/>
            <person name="Town C.D."/>
        </authorList>
    </citation>
    <scope>GENOME REANNOTATION</scope>
    <source>
        <strain evidence="9">A17</strain>
        <strain evidence="10 11">cv. Jemalong A17</strain>
    </source>
</reference>
<dbReference type="EnsemblPlants" id="KEH27162">
    <property type="protein sequence ID" value="KEH27162"/>
    <property type="gene ID" value="MTR_6g488300"/>
</dbReference>
<evidence type="ECO:0000256" key="7">
    <source>
        <dbReference type="SAM" id="MobiDB-lite"/>
    </source>
</evidence>
<dbReference type="InterPro" id="IPR035897">
    <property type="entry name" value="Toll_tir_struct_dom_sf"/>
</dbReference>
<dbReference type="InterPro" id="IPR045344">
    <property type="entry name" value="C-JID"/>
</dbReference>
<dbReference type="SUPFAM" id="SSF52540">
    <property type="entry name" value="P-loop containing nucleoside triphosphate hydrolases"/>
    <property type="match status" value="1"/>
</dbReference>
<dbReference type="PROSITE" id="PS50104">
    <property type="entry name" value="TIR"/>
    <property type="match status" value="1"/>
</dbReference>
<dbReference type="SUPFAM" id="SSF52058">
    <property type="entry name" value="L domain-like"/>
    <property type="match status" value="1"/>
</dbReference>
<dbReference type="GO" id="GO:0006952">
    <property type="term" value="P:defense response"/>
    <property type="evidence" value="ECO:0007669"/>
    <property type="project" value="InterPro"/>
</dbReference>
<dbReference type="InterPro" id="IPR042197">
    <property type="entry name" value="Apaf_helical"/>
</dbReference>
<dbReference type="EC" id="3.2.2.6" evidence="1"/>
<dbReference type="InterPro" id="IPR000157">
    <property type="entry name" value="TIR_dom"/>
</dbReference>
<dbReference type="EMBL" id="CM001222">
    <property type="protein sequence ID" value="KEH27162.1"/>
    <property type="molecule type" value="Genomic_DNA"/>
</dbReference>
<dbReference type="Pfam" id="PF01582">
    <property type="entry name" value="TIR"/>
    <property type="match status" value="1"/>
</dbReference>
<dbReference type="GO" id="GO:0061809">
    <property type="term" value="F:NAD+ nucleosidase activity, cyclic ADP-ribose generating"/>
    <property type="evidence" value="ECO:0007669"/>
    <property type="project" value="UniProtKB-EC"/>
</dbReference>
<evidence type="ECO:0000256" key="2">
    <source>
        <dbReference type="ARBA" id="ARBA00022614"/>
    </source>
</evidence>
<evidence type="ECO:0000313" key="9">
    <source>
        <dbReference type="EMBL" id="KEH27162.1"/>
    </source>
</evidence>
<dbReference type="InterPro" id="IPR002182">
    <property type="entry name" value="NB-ARC"/>
</dbReference>
<evidence type="ECO:0000256" key="6">
    <source>
        <dbReference type="ARBA" id="ARBA00047304"/>
    </source>
</evidence>
<keyword evidence="11" id="KW-1185">Reference proteome</keyword>
<reference evidence="10" key="3">
    <citation type="submission" date="2015-04" db="UniProtKB">
        <authorList>
            <consortium name="EnsemblPlants"/>
        </authorList>
    </citation>
    <scope>IDENTIFICATION</scope>
    <source>
        <strain evidence="10">cv. Jemalong A17</strain>
    </source>
</reference>
<dbReference type="InterPro" id="IPR058192">
    <property type="entry name" value="WHD_ROQ1-like"/>
</dbReference>